<dbReference type="InterPro" id="IPR038765">
    <property type="entry name" value="Papain-like_cys_pep_sf"/>
</dbReference>
<evidence type="ECO:0000313" key="6">
    <source>
        <dbReference type="EMBL" id="ATL48519.1"/>
    </source>
</evidence>
<keyword evidence="3 6" id="KW-0378">Hydrolase</keyword>
<dbReference type="PANTHER" id="PTHR47053">
    <property type="entry name" value="MUREIN DD-ENDOPEPTIDASE MEPH-RELATED"/>
    <property type="match status" value="1"/>
</dbReference>
<keyword evidence="4" id="KW-0788">Thiol protease</keyword>
<keyword evidence="2" id="KW-0645">Protease</keyword>
<dbReference type="Pfam" id="PF18348">
    <property type="entry name" value="SH3_16"/>
    <property type="match status" value="1"/>
</dbReference>
<evidence type="ECO:0000256" key="2">
    <source>
        <dbReference type="ARBA" id="ARBA00022670"/>
    </source>
</evidence>
<dbReference type="PANTHER" id="PTHR47053:SF1">
    <property type="entry name" value="MUREIN DD-ENDOPEPTIDASE MEPH-RELATED"/>
    <property type="match status" value="1"/>
</dbReference>
<feature type="domain" description="NlpC/P60" evidence="5">
    <location>
        <begin position="137"/>
        <end position="266"/>
    </location>
</feature>
<evidence type="ECO:0000256" key="3">
    <source>
        <dbReference type="ARBA" id="ARBA00022801"/>
    </source>
</evidence>
<dbReference type="Gene3D" id="3.90.1720.10">
    <property type="entry name" value="endopeptidase domain like (from Nostoc punctiforme)"/>
    <property type="match status" value="1"/>
</dbReference>
<comment type="similarity">
    <text evidence="1">Belongs to the peptidase C40 family.</text>
</comment>
<dbReference type="AlphaFoldDB" id="A0A291QWW4"/>
<evidence type="ECO:0000256" key="4">
    <source>
        <dbReference type="ARBA" id="ARBA00022807"/>
    </source>
</evidence>
<dbReference type="Gene3D" id="2.30.30.40">
    <property type="entry name" value="SH3 Domains"/>
    <property type="match status" value="1"/>
</dbReference>
<dbReference type="GO" id="GO:0006508">
    <property type="term" value="P:proteolysis"/>
    <property type="evidence" value="ECO:0007669"/>
    <property type="project" value="UniProtKB-KW"/>
</dbReference>
<dbReference type="InterPro" id="IPR041382">
    <property type="entry name" value="SH3_16"/>
</dbReference>
<dbReference type="PROSITE" id="PS51935">
    <property type="entry name" value="NLPC_P60"/>
    <property type="match status" value="1"/>
</dbReference>
<dbReference type="KEGG" id="cbae:COR50_15865"/>
<protein>
    <submittedName>
        <fullName evidence="6">Hydrolase Nlp/P60</fullName>
    </submittedName>
</protein>
<dbReference type="GO" id="GO:0008234">
    <property type="term" value="F:cysteine-type peptidase activity"/>
    <property type="evidence" value="ECO:0007669"/>
    <property type="project" value="UniProtKB-KW"/>
</dbReference>
<organism evidence="6 7">
    <name type="scientific">Chitinophaga caeni</name>
    <dbReference type="NCBI Taxonomy" id="2029983"/>
    <lineage>
        <taxon>Bacteria</taxon>
        <taxon>Pseudomonadati</taxon>
        <taxon>Bacteroidota</taxon>
        <taxon>Chitinophagia</taxon>
        <taxon>Chitinophagales</taxon>
        <taxon>Chitinophagaceae</taxon>
        <taxon>Chitinophaga</taxon>
    </lineage>
</organism>
<dbReference type="OrthoDB" id="9813368at2"/>
<keyword evidence="7" id="KW-1185">Reference proteome</keyword>
<gene>
    <name evidence="6" type="ORF">COR50_15865</name>
</gene>
<evidence type="ECO:0000259" key="5">
    <source>
        <dbReference type="PROSITE" id="PS51935"/>
    </source>
</evidence>
<dbReference type="RefSeq" id="WP_098194892.1">
    <property type="nucleotide sequence ID" value="NZ_CP023777.1"/>
</dbReference>
<accession>A0A291QWW4</accession>
<evidence type="ECO:0000313" key="7">
    <source>
        <dbReference type="Proteomes" id="UP000220133"/>
    </source>
</evidence>
<reference evidence="6 7" key="1">
    <citation type="submission" date="2017-10" db="EMBL/GenBank/DDBJ databases">
        <title>Paenichitinophaga pekingensis gen. nov., sp. nov., isolated from activated sludge.</title>
        <authorList>
            <person name="Jin D."/>
            <person name="Kong X."/>
            <person name="Deng Y."/>
            <person name="Bai Z."/>
        </authorList>
    </citation>
    <scope>NUCLEOTIDE SEQUENCE [LARGE SCALE GENOMIC DNA]</scope>
    <source>
        <strain evidence="6 7">13</strain>
    </source>
</reference>
<dbReference type="Pfam" id="PF00877">
    <property type="entry name" value="NLPC_P60"/>
    <property type="match status" value="1"/>
</dbReference>
<dbReference type="EMBL" id="CP023777">
    <property type="protein sequence ID" value="ATL48519.1"/>
    <property type="molecule type" value="Genomic_DNA"/>
</dbReference>
<evidence type="ECO:0000256" key="1">
    <source>
        <dbReference type="ARBA" id="ARBA00007074"/>
    </source>
</evidence>
<dbReference type="Proteomes" id="UP000220133">
    <property type="component" value="Chromosome"/>
</dbReference>
<sequence length="268" mass="29617">MPYAITIVPVMPVRAEPSHRSEIVTQVLFGECVVTDTEQPDGWVKISTQFDNYAGWVTLSHLGMVAAAIYDAPYTHFAKEWVNQITVNGQKMHIPYGCIFKQIHGQESTWGDFTINWEDSLQKLPHAISTSGPTPKIQVADAQFKSIAKLFLNTAYLWGGKSVFGIDCSGFSQSVYKVLGMPLLRDAYQQAGQGESVGFLAEAKLGDLAFFDNAEGKITHVGIMLNDHEIIHAAGKVRIDAIDTEGIINVDTGLRTHKLRIIKRLRGI</sequence>
<proteinExistence type="inferred from homology"/>
<dbReference type="SUPFAM" id="SSF54001">
    <property type="entry name" value="Cysteine proteinases"/>
    <property type="match status" value="1"/>
</dbReference>
<dbReference type="InterPro" id="IPR051202">
    <property type="entry name" value="Peptidase_C40"/>
</dbReference>
<dbReference type="InterPro" id="IPR000064">
    <property type="entry name" value="NLP_P60_dom"/>
</dbReference>
<name>A0A291QWW4_9BACT</name>